<accession>A0A9Q9CKB6</accession>
<evidence type="ECO:0000313" key="3">
    <source>
        <dbReference type="Proteomes" id="UP001058072"/>
    </source>
</evidence>
<dbReference type="Pfam" id="PF07728">
    <property type="entry name" value="AAA_5"/>
    <property type="match status" value="1"/>
</dbReference>
<dbReference type="SMART" id="SM00382">
    <property type="entry name" value="AAA"/>
    <property type="match status" value="1"/>
</dbReference>
<sequence length="595" mass="69865">MNYWIFQGNPKHQNRDGTFFDVTNYVLENEVVTWGVRQQNFKDVMQLGDPVFIWRADGFEKGSGGIIAHGEISSAVRFDEEEEVYVVDVKINECKVSKEAGMLLRTELSQDINLSKLRIITVRSGTNFKLTDEQYKQLKEMWEAKRSIVKVGEPQYWSFSVEGSFLSFSHCLNEQKIYLGWDELGDLRQYESKEAIKARLQHESVENQNPMNDTLANYQFLSEMQVGDYVIAKQGFRKIFGYGRITSDYCYDENRAQYKSYREVEWLKDGEWELKESDEHFSTKTLTNITPYPNLLSQIFAVMNSQQDYNAADFLKEVFMSESQYERLIYALNHKKNIILQGPPGVGKTFLAKRLAYAHQGIKSDEYIQMVQFHQSYSYEEFIRGYKPTEQGGFTLKNGVFYEFCEKALKDPDHNYYFIIDEINRGNMSKIFGELLMLIEADKREKSYAMPLTYMQDGEAPFYIPSNLYIIGMMNTADRSLAVVDYALRRRFAFIEVEPAFHLEKYQIHLQQFMSDELIQKVVQKIMRLNTEIGQDSLNLGKGYRIGHSYFTPTTKLQNEQLWYEHVIQMEIEPLIREYWFDNEQKVASLLEDLY</sequence>
<dbReference type="SUPFAM" id="SSF52540">
    <property type="entry name" value="P-loop containing nucleoside triphosphate hydrolases"/>
    <property type="match status" value="1"/>
</dbReference>
<dbReference type="PANTHER" id="PTHR37291:SF1">
    <property type="entry name" value="TYPE IV METHYL-DIRECTED RESTRICTION ENZYME ECOKMCRB SUBUNIT"/>
    <property type="match status" value="1"/>
</dbReference>
<feature type="domain" description="AAA+ ATPase" evidence="1">
    <location>
        <begin position="334"/>
        <end position="498"/>
    </location>
</feature>
<dbReference type="InterPro" id="IPR015947">
    <property type="entry name" value="PUA-like_sf"/>
</dbReference>
<dbReference type="GO" id="GO:0016887">
    <property type="term" value="F:ATP hydrolysis activity"/>
    <property type="evidence" value="ECO:0007669"/>
    <property type="project" value="InterPro"/>
</dbReference>
<dbReference type="PANTHER" id="PTHR37291">
    <property type="entry name" value="5-METHYLCYTOSINE-SPECIFIC RESTRICTION ENZYME B"/>
    <property type="match status" value="1"/>
</dbReference>
<dbReference type="Gene3D" id="3.40.50.300">
    <property type="entry name" value="P-loop containing nucleotide triphosphate hydrolases"/>
    <property type="match status" value="1"/>
</dbReference>
<name>A0A9Q9CKB6_9FIRM</name>
<dbReference type="AlphaFoldDB" id="A0A9Q9CKB6"/>
<dbReference type="SUPFAM" id="SSF88697">
    <property type="entry name" value="PUA domain-like"/>
    <property type="match status" value="1"/>
</dbReference>
<dbReference type="InterPro" id="IPR027417">
    <property type="entry name" value="P-loop_NTPase"/>
</dbReference>
<dbReference type="CDD" id="cd00009">
    <property type="entry name" value="AAA"/>
    <property type="match status" value="1"/>
</dbReference>
<evidence type="ECO:0000259" key="1">
    <source>
        <dbReference type="SMART" id="SM00382"/>
    </source>
</evidence>
<protein>
    <submittedName>
        <fullName evidence="2">EVE domain-containing protein</fullName>
    </submittedName>
</protein>
<evidence type="ECO:0000313" key="2">
    <source>
        <dbReference type="EMBL" id="UUF07959.1"/>
    </source>
</evidence>
<dbReference type="REBASE" id="647995">
    <property type="entry name" value="Tbi324McrBCP"/>
</dbReference>
<dbReference type="InterPro" id="IPR011704">
    <property type="entry name" value="ATPase_dyneun-rel_AAA"/>
</dbReference>
<dbReference type="RefSeq" id="WP_212724626.1">
    <property type="nucleotide sequence ID" value="NZ_CP071250.1"/>
</dbReference>
<dbReference type="Pfam" id="PF01878">
    <property type="entry name" value="EVE"/>
    <property type="match status" value="1"/>
</dbReference>
<gene>
    <name evidence="2" type="ORF">J0J70_10095</name>
</gene>
<dbReference type="GO" id="GO:0005524">
    <property type="term" value="F:ATP binding"/>
    <property type="evidence" value="ECO:0007669"/>
    <property type="project" value="InterPro"/>
</dbReference>
<reference evidence="2" key="1">
    <citation type="submission" date="2021-03" db="EMBL/GenBank/DDBJ databases">
        <title>Comparative Genomics and Metabolomics in the genus Turicibacter.</title>
        <authorList>
            <person name="Maki J."/>
            <person name="Looft T."/>
        </authorList>
    </citation>
    <scope>NUCLEOTIDE SEQUENCE</scope>
    <source>
        <strain evidence="2">ISU324</strain>
    </source>
</reference>
<dbReference type="InterPro" id="IPR003593">
    <property type="entry name" value="AAA+_ATPase"/>
</dbReference>
<dbReference type="EMBL" id="CP071250">
    <property type="protein sequence ID" value="UUF07959.1"/>
    <property type="molecule type" value="Genomic_DNA"/>
</dbReference>
<dbReference type="InterPro" id="IPR052934">
    <property type="entry name" value="Methyl-DNA_Rec/Restrict_Enz"/>
</dbReference>
<proteinExistence type="predicted"/>
<dbReference type="InterPro" id="IPR002740">
    <property type="entry name" value="EVE_domain"/>
</dbReference>
<dbReference type="Proteomes" id="UP001058072">
    <property type="component" value="Chromosome"/>
</dbReference>
<organism evidence="2 3">
    <name type="scientific">Turicibacter bilis</name>
    <dbReference type="NCBI Taxonomy" id="2735723"/>
    <lineage>
        <taxon>Bacteria</taxon>
        <taxon>Bacillati</taxon>
        <taxon>Bacillota</taxon>
        <taxon>Erysipelotrichia</taxon>
        <taxon>Erysipelotrichales</taxon>
        <taxon>Turicibacteraceae</taxon>
        <taxon>Turicibacter</taxon>
    </lineage>
</organism>
<dbReference type="Gene3D" id="3.10.590.10">
    <property type="entry name" value="ph1033 like domains"/>
    <property type="match status" value="1"/>
</dbReference>